<dbReference type="GO" id="GO:0003756">
    <property type="term" value="F:protein disulfide isomerase activity"/>
    <property type="evidence" value="ECO:0007669"/>
    <property type="project" value="UniProtKB-EC"/>
</dbReference>
<dbReference type="InterPro" id="IPR013766">
    <property type="entry name" value="Thioredoxin_domain"/>
</dbReference>
<reference evidence="5 6" key="1">
    <citation type="submission" date="2017-12" db="EMBL/GenBank/DDBJ databases">
        <title>Sequencing, de novo assembly and annotation of complete genome of a new Thraustochytrid species, strain FCC1311.</title>
        <authorList>
            <person name="Sedici K."/>
            <person name="Godart F."/>
            <person name="Aiese Cigliano R."/>
            <person name="Sanseverino W."/>
            <person name="Barakat M."/>
            <person name="Ortet P."/>
            <person name="Marechal E."/>
            <person name="Cagnac O."/>
            <person name="Amato A."/>
        </authorList>
    </citation>
    <scope>NUCLEOTIDE SEQUENCE [LARGE SCALE GENOMIC DNA]</scope>
</reference>
<evidence type="ECO:0000256" key="2">
    <source>
        <dbReference type="SAM" id="MobiDB-lite"/>
    </source>
</evidence>
<dbReference type="EMBL" id="BEYU01000025">
    <property type="protein sequence ID" value="GBG26864.1"/>
    <property type="molecule type" value="Genomic_DNA"/>
</dbReference>
<sequence length="659" mass="71009">MGVSWRSALAATVAAAMVFVGRAEEAPGNYEIFFGDDFDMRLSEKLNGGKNVLMLFMAPWCNNCKALAPEFLEAAKIIEQLGEIGDLSPTVFAEIDADNFADIGAKYEIEAFPTLKWFPAGSDGATAEPFVAAMDADGMVSFIKKQSMKPLEPIKSKSALADFLALRETISFKDGLTVLGAKSLDAATEAIAAIDAVRKSDTEGMRFALYESATPLADVAEILGEPVGSDDEGLVVILSPRHGVKSFPLDKVASDAADIIIEATSIPSDVVELTTASIAEALNKYDYAVIKFYAPWCGYCQQLAPVYESLAGAAKAAGLDNVLIAKVDATAEEELGVEYGIEGFPTLKWIRKGVAYDFSNERHDHHAMLEYIVDKMGPTFDKELTSATKDDVDAFFEDHKGKRAAFMLLAEESASDAIEAAAYGANAAVGLSTKTSTETMQALNVEKLPAAIVRNEAGMSTTITEGDVSFSDMDELGSQLNILSMPTISTFSDEFLDEAIDSGTGSIYFMICDPESPALDILEKFASSRSRREELFAFVDPLDEEMDYALEFFDAAFEKGSDKVFLRAVNAAEIEMGGGIFPLRNSNGEAFVSASDLTVAMLETFAQDVKEQKVEPLPEPAEEYPADPDGPYRDDSYYADASADGDASVDMGDALHDEL</sequence>
<keyword evidence="5" id="KW-0413">Isomerase</keyword>
<proteinExistence type="inferred from homology"/>
<feature type="domain" description="Thioredoxin" evidence="4">
    <location>
        <begin position="250"/>
        <end position="423"/>
    </location>
</feature>
<feature type="signal peptide" evidence="3">
    <location>
        <begin position="1"/>
        <end position="23"/>
    </location>
</feature>
<evidence type="ECO:0000256" key="3">
    <source>
        <dbReference type="SAM" id="SignalP"/>
    </source>
</evidence>
<accession>A0A2R5GG90</accession>
<feature type="region of interest" description="Disordered" evidence="2">
    <location>
        <begin position="610"/>
        <end position="659"/>
    </location>
</feature>
<dbReference type="PROSITE" id="PS00194">
    <property type="entry name" value="THIOREDOXIN_1"/>
    <property type="match status" value="1"/>
</dbReference>
<comment type="similarity">
    <text evidence="1">Belongs to the protein disulfide isomerase family.</text>
</comment>
<evidence type="ECO:0000313" key="5">
    <source>
        <dbReference type="EMBL" id="GBG26864.1"/>
    </source>
</evidence>
<dbReference type="InterPro" id="IPR036249">
    <property type="entry name" value="Thioredoxin-like_sf"/>
</dbReference>
<dbReference type="Proteomes" id="UP000241890">
    <property type="component" value="Unassembled WGS sequence"/>
</dbReference>
<dbReference type="Pfam" id="PF00085">
    <property type="entry name" value="Thioredoxin"/>
    <property type="match status" value="2"/>
</dbReference>
<organism evidence="5 6">
    <name type="scientific">Hondaea fermentalgiana</name>
    <dbReference type="NCBI Taxonomy" id="2315210"/>
    <lineage>
        <taxon>Eukaryota</taxon>
        <taxon>Sar</taxon>
        <taxon>Stramenopiles</taxon>
        <taxon>Bigyra</taxon>
        <taxon>Labyrinthulomycetes</taxon>
        <taxon>Thraustochytrida</taxon>
        <taxon>Thraustochytriidae</taxon>
        <taxon>Hondaea</taxon>
    </lineage>
</organism>
<comment type="caution">
    <text evidence="5">The sequence shown here is derived from an EMBL/GenBank/DDBJ whole genome shotgun (WGS) entry which is preliminary data.</text>
</comment>
<dbReference type="OrthoDB" id="72053at2759"/>
<protein>
    <submittedName>
        <fullName evidence="5">Protein disulfide-isomerase</fullName>
    </submittedName>
</protein>
<dbReference type="GO" id="GO:0006457">
    <property type="term" value="P:protein folding"/>
    <property type="evidence" value="ECO:0007669"/>
    <property type="project" value="TreeGrafter"/>
</dbReference>
<keyword evidence="3" id="KW-0732">Signal</keyword>
<feature type="chain" id="PRO_5015305087" evidence="3">
    <location>
        <begin position="24"/>
        <end position="659"/>
    </location>
</feature>
<keyword evidence="6" id="KW-1185">Reference proteome</keyword>
<dbReference type="InParanoid" id="A0A2R5GG90"/>
<evidence type="ECO:0000256" key="1">
    <source>
        <dbReference type="ARBA" id="ARBA00006347"/>
    </source>
</evidence>
<dbReference type="PROSITE" id="PS51352">
    <property type="entry name" value="THIOREDOXIN_2"/>
    <property type="match status" value="2"/>
</dbReference>
<dbReference type="PRINTS" id="PR00421">
    <property type="entry name" value="THIOREDOXIN"/>
</dbReference>
<dbReference type="GO" id="GO:0034976">
    <property type="term" value="P:response to endoplasmic reticulum stress"/>
    <property type="evidence" value="ECO:0007669"/>
    <property type="project" value="TreeGrafter"/>
</dbReference>
<gene>
    <name evidence="5" type="ORF">FCC1311_030862</name>
</gene>
<dbReference type="CDD" id="cd02961">
    <property type="entry name" value="PDI_a_family"/>
    <property type="match status" value="2"/>
</dbReference>
<feature type="domain" description="Thioredoxin" evidence="4">
    <location>
        <begin position="10"/>
        <end position="165"/>
    </location>
</feature>
<dbReference type="GO" id="GO:0005788">
    <property type="term" value="C:endoplasmic reticulum lumen"/>
    <property type="evidence" value="ECO:0007669"/>
    <property type="project" value="UniProtKB-SubCell"/>
</dbReference>
<evidence type="ECO:0000313" key="6">
    <source>
        <dbReference type="Proteomes" id="UP000241890"/>
    </source>
</evidence>
<evidence type="ECO:0000259" key="4">
    <source>
        <dbReference type="PROSITE" id="PS51352"/>
    </source>
</evidence>
<name>A0A2R5GG90_9STRA</name>
<dbReference type="AlphaFoldDB" id="A0A2R5GG90"/>
<dbReference type="Gene3D" id="3.40.30.10">
    <property type="entry name" value="Glutaredoxin"/>
    <property type="match status" value="2"/>
</dbReference>
<dbReference type="InterPro" id="IPR017937">
    <property type="entry name" value="Thioredoxin_CS"/>
</dbReference>
<dbReference type="PANTHER" id="PTHR18929">
    <property type="entry name" value="PROTEIN DISULFIDE ISOMERASE"/>
    <property type="match status" value="1"/>
</dbReference>
<dbReference type="PANTHER" id="PTHR18929:SF246">
    <property type="entry name" value="PROTEIN DISULFIDE ISOMERASE-LIKE 1-4"/>
    <property type="match status" value="1"/>
</dbReference>
<dbReference type="SUPFAM" id="SSF52833">
    <property type="entry name" value="Thioredoxin-like"/>
    <property type="match status" value="2"/>
</dbReference>
<feature type="compositionally biased region" description="Low complexity" evidence="2">
    <location>
        <begin position="638"/>
        <end position="652"/>
    </location>
</feature>